<dbReference type="Pfam" id="PF13086">
    <property type="entry name" value="AAA_11"/>
    <property type="match status" value="1"/>
</dbReference>
<dbReference type="PANTHER" id="PTHR43788">
    <property type="entry name" value="DNA2/NAM7 HELICASE FAMILY MEMBER"/>
    <property type="match status" value="1"/>
</dbReference>
<evidence type="ECO:0000256" key="4">
    <source>
        <dbReference type="ARBA" id="ARBA00022806"/>
    </source>
</evidence>
<evidence type="ECO:0000256" key="6">
    <source>
        <dbReference type="SAM" id="Coils"/>
    </source>
</evidence>
<dbReference type="InterPro" id="IPR041677">
    <property type="entry name" value="DNA2/NAM7_AAA_11"/>
</dbReference>
<dbReference type="Pfam" id="PF13087">
    <property type="entry name" value="AAA_12"/>
    <property type="match status" value="1"/>
</dbReference>
<keyword evidence="5" id="KW-0067">ATP-binding</keyword>
<keyword evidence="4 10" id="KW-0347">Helicase</keyword>
<comment type="similarity">
    <text evidence="1">Belongs to the DNA2/NAM7 helicase family.</text>
</comment>
<dbReference type="InterPro" id="IPR047187">
    <property type="entry name" value="SF1_C_Upf1"/>
</dbReference>
<evidence type="ECO:0000259" key="9">
    <source>
        <dbReference type="Pfam" id="PF13087"/>
    </source>
</evidence>
<dbReference type="EMBL" id="BHZC01000001">
    <property type="protein sequence ID" value="GCD32462.1"/>
    <property type="molecule type" value="Genomic_DNA"/>
</dbReference>
<dbReference type="InterPro" id="IPR050534">
    <property type="entry name" value="Coronavir_polyprotein_1ab"/>
</dbReference>
<organism evidence="10 11">
    <name type="scientific">Streptomyces chrestomyceticus JCM 4735</name>
    <dbReference type="NCBI Taxonomy" id="1306181"/>
    <lineage>
        <taxon>Bacteria</taxon>
        <taxon>Bacillati</taxon>
        <taxon>Actinomycetota</taxon>
        <taxon>Actinomycetes</taxon>
        <taxon>Kitasatosporales</taxon>
        <taxon>Streptomycetaceae</taxon>
        <taxon>Streptomyces</taxon>
    </lineage>
</organism>
<comment type="caution">
    <text evidence="10">The sequence shown here is derived from an EMBL/GenBank/DDBJ whole genome shotgun (WGS) entry which is preliminary data.</text>
</comment>
<dbReference type="SUPFAM" id="SSF52540">
    <property type="entry name" value="P-loop containing nucleoside triphosphate hydrolases"/>
    <property type="match status" value="1"/>
</dbReference>
<dbReference type="AlphaFoldDB" id="A0A7U9KPJ0"/>
<dbReference type="GO" id="GO:0005524">
    <property type="term" value="F:ATP binding"/>
    <property type="evidence" value="ECO:0007669"/>
    <property type="project" value="UniProtKB-KW"/>
</dbReference>
<feature type="coiled-coil region" evidence="6">
    <location>
        <begin position="579"/>
        <end position="627"/>
    </location>
</feature>
<dbReference type="Gene3D" id="3.40.50.300">
    <property type="entry name" value="P-loop containing nucleotide triphosphate hydrolases"/>
    <property type="match status" value="2"/>
</dbReference>
<evidence type="ECO:0000256" key="2">
    <source>
        <dbReference type="ARBA" id="ARBA00022741"/>
    </source>
</evidence>
<dbReference type="InterPro" id="IPR027417">
    <property type="entry name" value="P-loop_NTPase"/>
</dbReference>
<feature type="domain" description="DNA2/NAM7 helicase-like C-terminal" evidence="9">
    <location>
        <begin position="974"/>
        <end position="1079"/>
    </location>
</feature>
<keyword evidence="2" id="KW-0547">Nucleotide-binding</keyword>
<reference evidence="10 11" key="1">
    <citation type="submission" date="2018-11" db="EMBL/GenBank/DDBJ databases">
        <title>Whole genome sequence of Streptomyces chrestomyceticus NBRC 13444(T).</title>
        <authorList>
            <person name="Komaki H."/>
            <person name="Tamura T."/>
        </authorList>
    </citation>
    <scope>NUCLEOTIDE SEQUENCE [LARGE SCALE GENOMIC DNA]</scope>
    <source>
        <strain evidence="10 11">NBRC 13444</strain>
    </source>
</reference>
<evidence type="ECO:0000256" key="1">
    <source>
        <dbReference type="ARBA" id="ARBA00007913"/>
    </source>
</evidence>
<dbReference type="OrthoDB" id="3197455at2"/>
<dbReference type="RefSeq" id="WP_125042973.1">
    <property type="nucleotide sequence ID" value="NZ_BHZC01000001.1"/>
</dbReference>
<evidence type="ECO:0000313" key="11">
    <source>
        <dbReference type="Proteomes" id="UP000287830"/>
    </source>
</evidence>
<dbReference type="GO" id="GO:0016787">
    <property type="term" value="F:hydrolase activity"/>
    <property type="evidence" value="ECO:0007669"/>
    <property type="project" value="UniProtKB-KW"/>
</dbReference>
<evidence type="ECO:0000259" key="8">
    <source>
        <dbReference type="Pfam" id="PF13086"/>
    </source>
</evidence>
<evidence type="ECO:0000256" key="7">
    <source>
        <dbReference type="SAM" id="MobiDB-lite"/>
    </source>
</evidence>
<evidence type="ECO:0000313" key="10">
    <source>
        <dbReference type="EMBL" id="GCD32462.1"/>
    </source>
</evidence>
<sequence length="1102" mass="120700">MTEPRQRHTGIIEYWRAVELFSPQKVPAVSVRDRVHSVTADGPLPWEEGHPLRSVPLNPGYAWQHVVYGGAYRLRAVRDTLLAVFGESEEDHDGRMDGESALFALTVTDEGRLVLDSPVLSTCAWATGRALNPGPGRKGWLDGFDDEAADWLARAADLGGVPVGESLVGEGLENGNLADGNLEDENLADGPDSDADPGADGDADADAKMGSHRLTAKDLLGFVHDLTAAWGLEQTLAPGEVRVRSTAVRVRQTAEADQQDFLNSFIAADLGLVAGALRTNAPGTALASYLTPSQDVNTAWRVDLRRQPQAALDAVAPFSTPEGRWPTEPAHPLALSQQFAVNSLWSQLGTSSGLFAVNGPPGTGKTTMLRDCFSAVIVDRARRLAQLRLPSQAFADHKPYTWKSGDYTRTVTPLRAEFTGFEMVVASANNGAVENISTEIPARTALGAPWREEADYFAEQATRLLKGTPAWGAVAARLGNKKNRMEFINRLWHGKYKITDLGAPPPPAGKAPRRRDAWIDSEQGLSQLFREWMSTPQSGVWRQAKERFQASLGEVERLRADRAAAADALARLPELRSGVAQARQAIREAAEQEDRCRQALPAAVGALVRVQAQLEQAEKARDRHFERRPGFLVSLCTLGRAGRDWHRRDQELAARVEEAQGACVSAQTACDEAHEAVARTAAEHRARRQAREIANTELAAQQNVVDRAREAWGPHVPEQAWLSEDTTRELAAPWGDEEISRARSEVLLAALGLHEAFLRCTARTMYANLMAAMDAVAGAVPKTVAQEALRAAWQSLFLLVPVVSTTFASLDRVFGRLGQESLGWLFIDEAGQATGQMAVGGMWRAARTVVVGDPLQLEPVVVLPWTAQRTLGREFGVDEQWAPSRTSVQQLADRTNRYGTWLPAELPDGQQEVWVGSPLRVHRRCDDPMFTVSNAIAYDNLMVYGTPERGDYRYRPRSCWVHVSASEADGHWIAEEGRALRAVVEKLRDEGVDLAEDVYVISPFRAVVDGAQRACRGLLPEGRVGTIHTTQGKEADVVIVVLGSDPRRPGARSWAAARPNLLNVAVSRAKRRLFVIGDRDAWRDQRFFATLADALPAHTWQG</sequence>
<dbReference type="GeneID" id="95627093"/>
<dbReference type="Proteomes" id="UP000287830">
    <property type="component" value="Unassembled WGS sequence"/>
</dbReference>
<protein>
    <submittedName>
        <fullName evidence="10">DNA helicase</fullName>
    </submittedName>
</protein>
<dbReference type="GO" id="GO:0043139">
    <property type="term" value="F:5'-3' DNA helicase activity"/>
    <property type="evidence" value="ECO:0007669"/>
    <property type="project" value="TreeGrafter"/>
</dbReference>
<feature type="region of interest" description="Disordered" evidence="7">
    <location>
        <begin position="170"/>
        <end position="207"/>
    </location>
</feature>
<keyword evidence="3" id="KW-0378">Hydrolase</keyword>
<accession>A0A7U9KPJ0</accession>
<keyword evidence="6" id="KW-0175">Coiled coil</keyword>
<dbReference type="CDD" id="cd18808">
    <property type="entry name" value="SF1_C_Upf1"/>
    <property type="match status" value="1"/>
</dbReference>
<proteinExistence type="inferred from homology"/>
<feature type="domain" description="DNA2/NAM7 helicase helicase" evidence="8">
    <location>
        <begin position="802"/>
        <end position="862"/>
    </location>
</feature>
<evidence type="ECO:0000256" key="3">
    <source>
        <dbReference type="ARBA" id="ARBA00022801"/>
    </source>
</evidence>
<dbReference type="PANTHER" id="PTHR43788:SF8">
    <property type="entry name" value="DNA-BINDING PROTEIN SMUBP-2"/>
    <property type="match status" value="1"/>
</dbReference>
<gene>
    <name evidence="10" type="ORF">OEIGOIKO_00175</name>
</gene>
<feature type="compositionally biased region" description="Acidic residues" evidence="7">
    <location>
        <begin position="181"/>
        <end position="204"/>
    </location>
</feature>
<evidence type="ECO:0000256" key="5">
    <source>
        <dbReference type="ARBA" id="ARBA00022840"/>
    </source>
</evidence>
<dbReference type="InterPro" id="IPR041679">
    <property type="entry name" value="DNA2/NAM7-like_C"/>
</dbReference>
<name>A0A7U9KPJ0_9ACTN</name>